<keyword evidence="3" id="KW-0812">Transmembrane</keyword>
<dbReference type="EMBL" id="VNFH01000005">
    <property type="protein sequence ID" value="TVU70796.1"/>
    <property type="molecule type" value="Genomic_DNA"/>
</dbReference>
<dbReference type="PANTHER" id="PTHR35813">
    <property type="entry name" value="INNER MEMBRANE PROTEIN YBAN"/>
    <property type="match status" value="1"/>
</dbReference>
<dbReference type="STRING" id="553385.GCA_000591415_01590"/>
<evidence type="ECO:0000256" key="3">
    <source>
        <dbReference type="SAM" id="Phobius"/>
    </source>
</evidence>
<keyword evidence="1 3" id="KW-0472">Membrane</keyword>
<dbReference type="AlphaFoldDB" id="A0A558HNV1"/>
<proteinExistence type="predicted"/>
<comment type="caution">
    <text evidence="4">The sequence shown here is derived from an EMBL/GenBank/DDBJ whole genome shotgun (WGS) entry which is preliminary data.</text>
</comment>
<keyword evidence="1" id="KW-1003">Cell membrane</keyword>
<comment type="subcellular location">
    <subcellularLocation>
        <location evidence="1">Cell inner membrane</location>
        <topology evidence="1">Multi-pass membrane protein</topology>
    </subcellularLocation>
</comment>
<keyword evidence="3" id="KW-1133">Transmembrane helix</keyword>
<keyword evidence="1" id="KW-0997">Cell inner membrane</keyword>
<dbReference type="Pfam" id="PF04304">
    <property type="entry name" value="DUF454"/>
    <property type="match status" value="1"/>
</dbReference>
<feature type="transmembrane region" description="Helical" evidence="3">
    <location>
        <begin position="71"/>
        <end position="89"/>
    </location>
</feature>
<evidence type="ECO:0000313" key="5">
    <source>
        <dbReference type="Proteomes" id="UP000319941"/>
    </source>
</evidence>
<dbReference type="Proteomes" id="UP000319941">
    <property type="component" value="Unassembled WGS sequence"/>
</dbReference>
<dbReference type="OrthoDB" id="9816293at2"/>
<dbReference type="PIRSF" id="PIRSF016789">
    <property type="entry name" value="DUF454"/>
    <property type="match status" value="1"/>
</dbReference>
<gene>
    <name evidence="4" type="ORF">FQP86_08780</name>
</gene>
<organism evidence="4 5">
    <name type="scientific">Cobetia crustatorum</name>
    <dbReference type="NCBI Taxonomy" id="553385"/>
    <lineage>
        <taxon>Bacteria</taxon>
        <taxon>Pseudomonadati</taxon>
        <taxon>Pseudomonadota</taxon>
        <taxon>Gammaproteobacteria</taxon>
        <taxon>Oceanospirillales</taxon>
        <taxon>Halomonadaceae</taxon>
        <taxon>Cobetia</taxon>
    </lineage>
</organism>
<feature type="region of interest" description="Disordered" evidence="2">
    <location>
        <begin position="120"/>
        <end position="143"/>
    </location>
</feature>
<sequence length="143" mass="15742">MKRICWLGLAWLFFAIGFAGMFLPLLPTTVFMLLALACASRGSPRFARYIREHPQIGPTLVAWERERAIPLRARIMAVSMLAVSMLIILFTVSVLVVKASLLVFLTLLAIWLATRPEPKGERDVASVDGSASEATAGDTLPRE</sequence>
<keyword evidence="5" id="KW-1185">Reference proteome</keyword>
<reference evidence="4 5" key="1">
    <citation type="submission" date="2019-07" db="EMBL/GenBank/DDBJ databases">
        <title>Diversity of Bacteria from Kongsfjorden, Arctic.</title>
        <authorList>
            <person name="Yu Y."/>
        </authorList>
    </citation>
    <scope>NUCLEOTIDE SEQUENCE [LARGE SCALE GENOMIC DNA]</scope>
    <source>
        <strain evidence="4 5">SM1923</strain>
    </source>
</reference>
<evidence type="ECO:0000256" key="1">
    <source>
        <dbReference type="PIRNR" id="PIRNR016789"/>
    </source>
</evidence>
<dbReference type="InterPro" id="IPR007401">
    <property type="entry name" value="DUF454"/>
</dbReference>
<evidence type="ECO:0000313" key="4">
    <source>
        <dbReference type="EMBL" id="TVU70796.1"/>
    </source>
</evidence>
<protein>
    <recommendedName>
        <fullName evidence="1">Inner membrane protein</fullName>
    </recommendedName>
</protein>
<name>A0A558HNV1_9GAMM</name>
<dbReference type="PANTHER" id="PTHR35813:SF1">
    <property type="entry name" value="INNER MEMBRANE PROTEIN YBAN"/>
    <property type="match status" value="1"/>
</dbReference>
<accession>A0A558HNV1</accession>
<dbReference type="GO" id="GO:0005886">
    <property type="term" value="C:plasma membrane"/>
    <property type="evidence" value="ECO:0007669"/>
    <property type="project" value="UniProtKB-SubCell"/>
</dbReference>
<evidence type="ECO:0000256" key="2">
    <source>
        <dbReference type="SAM" id="MobiDB-lite"/>
    </source>
</evidence>